<dbReference type="Proteomes" id="UP000789901">
    <property type="component" value="Unassembled WGS sequence"/>
</dbReference>
<feature type="non-terminal residue" evidence="1">
    <location>
        <position position="1"/>
    </location>
</feature>
<proteinExistence type="predicted"/>
<gene>
    <name evidence="1" type="ORF">GMARGA_LOCUS46428</name>
</gene>
<evidence type="ECO:0000313" key="2">
    <source>
        <dbReference type="Proteomes" id="UP000789901"/>
    </source>
</evidence>
<name>A0ABN7XRA4_GIGMA</name>
<dbReference type="EMBL" id="CAJVQB010172871">
    <property type="protein sequence ID" value="CAG8857609.1"/>
    <property type="molecule type" value="Genomic_DNA"/>
</dbReference>
<organism evidence="1 2">
    <name type="scientific">Gigaspora margarita</name>
    <dbReference type="NCBI Taxonomy" id="4874"/>
    <lineage>
        <taxon>Eukaryota</taxon>
        <taxon>Fungi</taxon>
        <taxon>Fungi incertae sedis</taxon>
        <taxon>Mucoromycota</taxon>
        <taxon>Glomeromycotina</taxon>
        <taxon>Glomeromycetes</taxon>
        <taxon>Diversisporales</taxon>
        <taxon>Gigasporaceae</taxon>
        <taxon>Gigaspora</taxon>
    </lineage>
</organism>
<evidence type="ECO:0000313" key="1">
    <source>
        <dbReference type="EMBL" id="CAG8857609.1"/>
    </source>
</evidence>
<reference evidence="1 2" key="1">
    <citation type="submission" date="2021-06" db="EMBL/GenBank/DDBJ databases">
        <authorList>
            <person name="Kallberg Y."/>
            <person name="Tangrot J."/>
            <person name="Rosling A."/>
        </authorList>
    </citation>
    <scope>NUCLEOTIDE SEQUENCE [LARGE SCALE GENOMIC DNA]</scope>
    <source>
        <strain evidence="1 2">120-4 pot B 10/14</strain>
    </source>
</reference>
<keyword evidence="2" id="KW-1185">Reference proteome</keyword>
<protein>
    <submittedName>
        <fullName evidence="1">3499_t:CDS:1</fullName>
    </submittedName>
</protein>
<sequence length="52" mass="5759">FWYFHHDRVGTIVVNKDVPARGGKDEIVKTNSEIVSTKKVLRKKSAASGNSS</sequence>
<feature type="non-terminal residue" evidence="1">
    <location>
        <position position="52"/>
    </location>
</feature>
<comment type="caution">
    <text evidence="1">The sequence shown here is derived from an EMBL/GenBank/DDBJ whole genome shotgun (WGS) entry which is preliminary data.</text>
</comment>
<accession>A0ABN7XRA4</accession>